<dbReference type="Gene3D" id="1.10.10.10">
    <property type="entry name" value="Winged helix-like DNA-binding domain superfamily/Winged helix DNA-binding domain"/>
    <property type="match status" value="1"/>
</dbReference>
<dbReference type="SUPFAM" id="SSF53067">
    <property type="entry name" value="Actin-like ATPase domain"/>
    <property type="match status" value="1"/>
</dbReference>
<dbReference type="CDD" id="cd24073">
    <property type="entry name" value="ASKHA_ATPase_ROK_CYANR"/>
    <property type="match status" value="1"/>
</dbReference>
<evidence type="ECO:0000313" key="2">
    <source>
        <dbReference type="EMBL" id="NMM43076.1"/>
    </source>
</evidence>
<dbReference type="PANTHER" id="PTHR18964:SF149">
    <property type="entry name" value="BIFUNCTIONAL UDP-N-ACETYLGLUCOSAMINE 2-EPIMERASE_N-ACETYLMANNOSAMINE KINASE"/>
    <property type="match status" value="1"/>
</dbReference>
<dbReference type="InterPro" id="IPR043129">
    <property type="entry name" value="ATPase_NBD"/>
</dbReference>
<comment type="similarity">
    <text evidence="1">Belongs to the ROK (NagC/XylR) family.</text>
</comment>
<dbReference type="Pfam" id="PF13412">
    <property type="entry name" value="HTH_24"/>
    <property type="match status" value="1"/>
</dbReference>
<dbReference type="RefSeq" id="WP_169623382.1">
    <property type="nucleotide sequence ID" value="NZ_JABBNT010000001.1"/>
</dbReference>
<dbReference type="InterPro" id="IPR036390">
    <property type="entry name" value="WH_DNA-bd_sf"/>
</dbReference>
<accession>A0A7Y0DWY1</accession>
<protein>
    <submittedName>
        <fullName evidence="2">ROK family transcriptional regulator</fullName>
    </submittedName>
</protein>
<keyword evidence="3" id="KW-1185">Reference proteome</keyword>
<evidence type="ECO:0000256" key="1">
    <source>
        <dbReference type="ARBA" id="ARBA00006479"/>
    </source>
</evidence>
<proteinExistence type="inferred from homology"/>
<organism evidence="2 3">
    <name type="scientific">Pacificispira spongiicola</name>
    <dbReference type="NCBI Taxonomy" id="2729598"/>
    <lineage>
        <taxon>Bacteria</taxon>
        <taxon>Pseudomonadati</taxon>
        <taxon>Pseudomonadota</taxon>
        <taxon>Alphaproteobacteria</taxon>
        <taxon>Rhodospirillales</taxon>
        <taxon>Rhodospirillaceae</taxon>
        <taxon>Pacificispira</taxon>
    </lineage>
</organism>
<evidence type="ECO:0000313" key="3">
    <source>
        <dbReference type="Proteomes" id="UP000539372"/>
    </source>
</evidence>
<dbReference type="PANTHER" id="PTHR18964">
    <property type="entry name" value="ROK (REPRESSOR, ORF, KINASE) FAMILY"/>
    <property type="match status" value="1"/>
</dbReference>
<dbReference type="Gene3D" id="3.30.420.40">
    <property type="match status" value="2"/>
</dbReference>
<reference evidence="2 3" key="1">
    <citation type="submission" date="2020-04" db="EMBL/GenBank/DDBJ databases">
        <title>Rhodospirillaceae bacterium KN72 isolated from deep sea.</title>
        <authorList>
            <person name="Zhang D.-C."/>
        </authorList>
    </citation>
    <scope>NUCLEOTIDE SEQUENCE [LARGE SCALE GENOMIC DNA]</scope>
    <source>
        <strain evidence="2 3">KN72</strain>
    </source>
</reference>
<comment type="caution">
    <text evidence="2">The sequence shown here is derived from an EMBL/GenBank/DDBJ whole genome shotgun (WGS) entry which is preliminary data.</text>
</comment>
<dbReference type="AlphaFoldDB" id="A0A7Y0DWY1"/>
<sequence>MNGFAATGDADFIKRINKHKILTVLRPNERRARIDIAEAAGLSPATVSALTQELLDEGVLVELDADRRDFVRPDGRHSGRPRGRPRVLLGPNPDAAIVAGTKISMHQVAVSITNFVGDVLTSKTHPVNVEHEPPEIVADLIERLLYMSADDIGCSISGLSGLGVGIPGFIDHVAGVCHWSPVFGAKAIPFAAMLRDRLGIPVLVDNDANLVTLAEQWFGHGHGVSDFVVVTVEHGVGMGAVIGGELYRGHRGFGSELGHTKIDRNGALCRCGQRGCLEAYVADYALVRDARTVFRLPAGDDPSTVREAIGSLTALARAGDDNAAALFAAAGEALGIGVANAVNILNPPLLILSGAGMESYDLMEDAFLRALKANALSVEQHTMPVAVGSSDDTVWARGAAALVLQALYEPPITRPITGDFCVIGKGPLTR</sequence>
<dbReference type="InterPro" id="IPR000600">
    <property type="entry name" value="ROK"/>
</dbReference>
<name>A0A7Y0DWY1_9PROT</name>
<dbReference type="SUPFAM" id="SSF46785">
    <property type="entry name" value="Winged helix' DNA-binding domain"/>
    <property type="match status" value="1"/>
</dbReference>
<dbReference type="Pfam" id="PF00480">
    <property type="entry name" value="ROK"/>
    <property type="match status" value="1"/>
</dbReference>
<dbReference type="EMBL" id="JABBNT010000001">
    <property type="protein sequence ID" value="NMM43076.1"/>
    <property type="molecule type" value="Genomic_DNA"/>
</dbReference>
<dbReference type="InterPro" id="IPR036388">
    <property type="entry name" value="WH-like_DNA-bd_sf"/>
</dbReference>
<dbReference type="Proteomes" id="UP000539372">
    <property type="component" value="Unassembled WGS sequence"/>
</dbReference>
<gene>
    <name evidence="2" type="ORF">HH303_01205</name>
</gene>